<reference evidence="2 3" key="1">
    <citation type="submission" date="2018-03" db="EMBL/GenBank/DDBJ databases">
        <title>Genomic Encyclopedia of Archaeal and Bacterial Type Strains, Phase II (KMG-II): from individual species to whole genera.</title>
        <authorList>
            <person name="Goeker M."/>
        </authorList>
    </citation>
    <scope>NUCLEOTIDE SEQUENCE [LARGE SCALE GENOMIC DNA]</scope>
    <source>
        <strain evidence="2 3">DSM 29328</strain>
    </source>
</reference>
<accession>A0A2T0RZH0</accession>
<keyword evidence="1" id="KW-0472">Membrane</keyword>
<feature type="transmembrane region" description="Helical" evidence="1">
    <location>
        <begin position="337"/>
        <end position="357"/>
    </location>
</feature>
<dbReference type="RefSeq" id="WP_106203320.1">
    <property type="nucleotide sequence ID" value="NZ_PVTD01000001.1"/>
</dbReference>
<feature type="transmembrane region" description="Helical" evidence="1">
    <location>
        <begin position="90"/>
        <end position="107"/>
    </location>
</feature>
<feature type="transmembrane region" description="Helical" evidence="1">
    <location>
        <begin position="312"/>
        <end position="331"/>
    </location>
</feature>
<gene>
    <name evidence="2" type="ORF">CLV78_101674</name>
</gene>
<evidence type="ECO:0008006" key="4">
    <source>
        <dbReference type="Google" id="ProtNLM"/>
    </source>
</evidence>
<keyword evidence="3" id="KW-1185">Reference proteome</keyword>
<feature type="transmembrane region" description="Helical" evidence="1">
    <location>
        <begin position="17"/>
        <end position="37"/>
    </location>
</feature>
<proteinExistence type="predicted"/>
<evidence type="ECO:0000313" key="3">
    <source>
        <dbReference type="Proteomes" id="UP000239480"/>
    </source>
</evidence>
<keyword evidence="1" id="KW-1133">Transmembrane helix</keyword>
<feature type="transmembrane region" description="Helical" evidence="1">
    <location>
        <begin position="114"/>
        <end position="134"/>
    </location>
</feature>
<feature type="transmembrane region" description="Helical" evidence="1">
    <location>
        <begin position="205"/>
        <end position="229"/>
    </location>
</feature>
<organism evidence="2 3">
    <name type="scientific">Aliiruegeria haliotis</name>
    <dbReference type="NCBI Taxonomy" id="1280846"/>
    <lineage>
        <taxon>Bacteria</taxon>
        <taxon>Pseudomonadati</taxon>
        <taxon>Pseudomonadota</taxon>
        <taxon>Alphaproteobacteria</taxon>
        <taxon>Rhodobacterales</taxon>
        <taxon>Roseobacteraceae</taxon>
        <taxon>Aliiruegeria</taxon>
    </lineage>
</organism>
<comment type="caution">
    <text evidence="2">The sequence shown here is derived from an EMBL/GenBank/DDBJ whole genome shotgun (WGS) entry which is preliminary data.</text>
</comment>
<evidence type="ECO:0000313" key="2">
    <source>
        <dbReference type="EMBL" id="PRY26574.1"/>
    </source>
</evidence>
<protein>
    <recommendedName>
        <fullName evidence="4">Dolichyl-phosphate-mannose-protein mannosyltransferase</fullName>
    </recommendedName>
</protein>
<evidence type="ECO:0000256" key="1">
    <source>
        <dbReference type="SAM" id="Phobius"/>
    </source>
</evidence>
<dbReference type="AlphaFoldDB" id="A0A2T0RZH0"/>
<feature type="transmembrane region" description="Helical" evidence="1">
    <location>
        <begin position="250"/>
        <end position="269"/>
    </location>
</feature>
<feature type="transmembrane region" description="Helical" evidence="1">
    <location>
        <begin position="140"/>
        <end position="156"/>
    </location>
</feature>
<dbReference type="OrthoDB" id="5496074at2"/>
<keyword evidence="1" id="KW-0812">Transmembrane</keyword>
<dbReference type="EMBL" id="PVTD01000001">
    <property type="protein sequence ID" value="PRY26574.1"/>
    <property type="molecule type" value="Genomic_DNA"/>
</dbReference>
<sequence length="533" mass="57565">MATCNPEKLRQSATDRATIVACAIVFLGLCAMIWGFVADDAYIVGRYARNAAAGHGLVYNLGERVSALTSPLHALLETSLAHLGVDPVEGYRVLAPVLVLGSWLAVCRETKIHGPALIAFTALTLFSPFFVFWTVGGLETAMLACFTILFVSRLVVVNRNGTAETCDFVWLGFLAALMFLTRHDSVLVSAPILLAIFLIEFHRPALWIGAALCIAMSSSWLLFATLYYGDIFPTSYYLKLARGGRAPIDSLSALINFGLLSGLVPVALFVRPTSMKTAPPLSKAILRGGAISAILFALYASHASGQHMMFGFRFFMPYLMGAGLVLSLSLVNPRPVLAALLVGWQLAMCIVVTQIGVNPAPLSRLPGLDRAYIEYEFIVPSSFQAWRKMLEQDAAEIAEHWAAQELDASPTIYLRTGGTAYFLPEFYVFESLVSYRHECGVPIAEMIDASHYMQQLGLSVTGSMVEDRGRARSDVADDAALLFPTVIEGMGPNVTGYLFGAKPTPLILGPQIGSACHFSALNLGKDSDNEGGG</sequence>
<name>A0A2T0RZH0_9RHOB</name>
<dbReference type="Proteomes" id="UP000239480">
    <property type="component" value="Unassembled WGS sequence"/>
</dbReference>
<feature type="transmembrane region" description="Helical" evidence="1">
    <location>
        <begin position="281"/>
        <end position="300"/>
    </location>
</feature>